<dbReference type="InterPro" id="IPR011990">
    <property type="entry name" value="TPR-like_helical_dom_sf"/>
</dbReference>
<feature type="compositionally biased region" description="Polar residues" evidence="4">
    <location>
        <begin position="221"/>
        <end position="231"/>
    </location>
</feature>
<dbReference type="EMBL" id="JADEWU010000023">
    <property type="protein sequence ID" value="MBE9143979.1"/>
    <property type="molecule type" value="Genomic_DNA"/>
</dbReference>
<feature type="domain" description="Glycosyltransferase 2-like" evidence="5">
    <location>
        <begin position="260"/>
        <end position="412"/>
    </location>
</feature>
<evidence type="ECO:0000313" key="7">
    <source>
        <dbReference type="EMBL" id="MBE9143979.1"/>
    </source>
</evidence>
<dbReference type="Proteomes" id="UP000640725">
    <property type="component" value="Unassembled WGS sequence"/>
</dbReference>
<dbReference type="InterPro" id="IPR019734">
    <property type="entry name" value="TPR_rpt"/>
</dbReference>
<gene>
    <name evidence="7" type="ORF">IQ236_12195</name>
</gene>
<dbReference type="InterPro" id="IPR029044">
    <property type="entry name" value="Nucleotide-diphossugar_trans"/>
</dbReference>
<dbReference type="SMART" id="SM00028">
    <property type="entry name" value="TPR"/>
    <property type="match status" value="5"/>
</dbReference>
<dbReference type="Pfam" id="PF14559">
    <property type="entry name" value="TPR_19"/>
    <property type="match status" value="1"/>
</dbReference>
<organism evidence="7 8">
    <name type="scientific">Planktothrix mougeotii LEGE 06226</name>
    <dbReference type="NCBI Taxonomy" id="1828728"/>
    <lineage>
        <taxon>Bacteria</taxon>
        <taxon>Bacillati</taxon>
        <taxon>Cyanobacteriota</taxon>
        <taxon>Cyanophyceae</taxon>
        <taxon>Oscillatoriophycideae</taxon>
        <taxon>Oscillatoriales</taxon>
        <taxon>Microcoleaceae</taxon>
        <taxon>Planktothrix</taxon>
    </lineage>
</organism>
<name>A0ABR9UBZ9_9CYAN</name>
<sequence>MTVTAFQQANQLLREGKLEEAVVAYRQAIDENPQFYGAYQNLGETLGQLRQFEEAKQAFHKAIELKPSAAWSYFSLGKVLEQLGKQEEAQVYFLQSVNLDPKLDSSKSIPLQSIYFPEKLQTPNLSSTGQSDENFYNLAQTLVKEGKLNEAVTYYQKAIQIHPENLNCYQDLGDLFKRLGKLDEAINAYNQIITLKPDSNLLVYKKLGNLLLTRNELTDLSTSPENNNHSINHPENKQKNDIKNNPEVKISFGIKTNRKNEFKTIAVIFSILSQNINSENFEILITGDTDFKYIPETIFKSYKIRLIKDIESANNGKLATMLNTIVREARYDYVCSCDDDIIFTDGWYQKLCIFLKNNPSSKIISFPIKNTDGSRFWDWAYNDSQSGSQLANLGEKSNQVYVTGGMVVLHKQVWQTVKWDDSKGFYQKEDVDWSERVRKAGYTIEFCTHASVLHNDWRYFQSGTKVIKSKKLEEILDHTPLAFQFGSLAANSPSYTSIEEKGRWPIAPERILGLKNKYKNQRCFIVGNGPSLNLHDLRLLESEITFGVNGIFYKTDEMGFKPTFYVVEDKAVMRDNVDKINQYKGVIKIFPTDYYDLIDDDNKDSVIWFKMNQGYYEGKSPNFRVPRFSTDSSERVFCGQTVTFINLQLAYFMGFSEVYLIGMDFSYQVPQTTIINGGVYLSTGDDPNHFHPQYFGSGKTWHDPKLDRVERAYKLARLVYESSNIKLYNATFGGKLEVFERVDYNALFGIQTLSHENYDNFHEDMYLTLYPDVRNLIERDNGYTAIKHYEKHGKYEGRIFPKKVNF</sequence>
<dbReference type="Pfam" id="PF01973">
    <property type="entry name" value="MptE-like"/>
    <property type="match status" value="1"/>
</dbReference>
<dbReference type="PROSITE" id="PS50005">
    <property type="entry name" value="TPR"/>
    <property type="match status" value="5"/>
</dbReference>
<dbReference type="InterPro" id="IPR001173">
    <property type="entry name" value="Glyco_trans_2-like"/>
</dbReference>
<keyword evidence="1" id="KW-0677">Repeat</keyword>
<dbReference type="Pfam" id="PF13181">
    <property type="entry name" value="TPR_8"/>
    <property type="match status" value="1"/>
</dbReference>
<keyword evidence="8" id="KW-1185">Reference proteome</keyword>
<dbReference type="PANTHER" id="PTHR45586">
    <property type="entry name" value="TPR REPEAT-CONTAINING PROTEIN PA4667"/>
    <property type="match status" value="1"/>
</dbReference>
<dbReference type="PROSITE" id="PS50293">
    <property type="entry name" value="TPR_REGION"/>
    <property type="match status" value="3"/>
</dbReference>
<comment type="caution">
    <text evidence="7">The sequence shown here is derived from an EMBL/GenBank/DDBJ whole genome shotgun (WGS) entry which is preliminary data.</text>
</comment>
<evidence type="ECO:0000256" key="1">
    <source>
        <dbReference type="ARBA" id="ARBA00022737"/>
    </source>
</evidence>
<reference evidence="7 8" key="1">
    <citation type="submission" date="2020-10" db="EMBL/GenBank/DDBJ databases">
        <authorList>
            <person name="Castelo-Branco R."/>
            <person name="Eusebio N."/>
            <person name="Adriana R."/>
            <person name="Vieira A."/>
            <person name="Brugerolle De Fraissinette N."/>
            <person name="Rezende De Castro R."/>
            <person name="Schneider M.P."/>
            <person name="Vasconcelos V."/>
            <person name="Leao P.N."/>
        </authorList>
    </citation>
    <scope>NUCLEOTIDE SEQUENCE [LARGE SCALE GENOMIC DNA]</scope>
    <source>
        <strain evidence="7 8">LEGE 06226</strain>
    </source>
</reference>
<feature type="domain" description="6-hydroxymethylpterin diphosphokinase MptE-like" evidence="6">
    <location>
        <begin position="513"/>
        <end position="668"/>
    </location>
</feature>
<feature type="repeat" description="TPR" evidence="3">
    <location>
        <begin position="70"/>
        <end position="103"/>
    </location>
</feature>
<dbReference type="PANTHER" id="PTHR45586:SF1">
    <property type="entry name" value="LIPOPOLYSACCHARIDE ASSEMBLY PROTEIN B"/>
    <property type="match status" value="1"/>
</dbReference>
<accession>A0ABR9UBZ9</accession>
<dbReference type="Pfam" id="PF00535">
    <property type="entry name" value="Glycos_transf_2"/>
    <property type="match status" value="1"/>
</dbReference>
<dbReference type="SUPFAM" id="SSF48452">
    <property type="entry name" value="TPR-like"/>
    <property type="match status" value="1"/>
</dbReference>
<dbReference type="Gene3D" id="3.90.1480.10">
    <property type="entry name" value="Alpha-2,3-sialyltransferase"/>
    <property type="match status" value="1"/>
</dbReference>
<dbReference type="Gene3D" id="3.90.550.10">
    <property type="entry name" value="Spore Coat Polysaccharide Biosynthesis Protein SpsA, Chain A"/>
    <property type="match status" value="1"/>
</dbReference>
<evidence type="ECO:0000259" key="5">
    <source>
        <dbReference type="Pfam" id="PF00535"/>
    </source>
</evidence>
<protein>
    <submittedName>
        <fullName evidence="7">Tetratricopeptide repeat protein</fullName>
    </submittedName>
</protein>
<dbReference type="Pfam" id="PF13424">
    <property type="entry name" value="TPR_12"/>
    <property type="match status" value="1"/>
</dbReference>
<feature type="compositionally biased region" description="Basic and acidic residues" evidence="4">
    <location>
        <begin position="232"/>
        <end position="242"/>
    </location>
</feature>
<feature type="region of interest" description="Disordered" evidence="4">
    <location>
        <begin position="221"/>
        <end position="242"/>
    </location>
</feature>
<feature type="repeat" description="TPR" evidence="3">
    <location>
        <begin position="166"/>
        <end position="199"/>
    </location>
</feature>
<dbReference type="Gene3D" id="1.25.40.10">
    <property type="entry name" value="Tetratricopeptide repeat domain"/>
    <property type="match status" value="2"/>
</dbReference>
<evidence type="ECO:0000256" key="3">
    <source>
        <dbReference type="PROSITE-ProRule" id="PRU00339"/>
    </source>
</evidence>
<evidence type="ECO:0000259" key="6">
    <source>
        <dbReference type="Pfam" id="PF01973"/>
    </source>
</evidence>
<feature type="repeat" description="TPR" evidence="3">
    <location>
        <begin position="2"/>
        <end position="35"/>
    </location>
</feature>
<dbReference type="SUPFAM" id="SSF53448">
    <property type="entry name" value="Nucleotide-diphospho-sugar transferases"/>
    <property type="match status" value="1"/>
</dbReference>
<dbReference type="InterPro" id="IPR002826">
    <property type="entry name" value="MptE-like"/>
</dbReference>
<feature type="repeat" description="TPR" evidence="3">
    <location>
        <begin position="132"/>
        <end position="165"/>
    </location>
</feature>
<keyword evidence="2 3" id="KW-0802">TPR repeat</keyword>
<dbReference type="InterPro" id="IPR051012">
    <property type="entry name" value="CellSynth/LPSAsmb/PSIAsmb"/>
</dbReference>
<proteinExistence type="predicted"/>
<feature type="repeat" description="TPR" evidence="3">
    <location>
        <begin position="36"/>
        <end position="69"/>
    </location>
</feature>
<evidence type="ECO:0000256" key="4">
    <source>
        <dbReference type="SAM" id="MobiDB-lite"/>
    </source>
</evidence>
<evidence type="ECO:0000313" key="8">
    <source>
        <dbReference type="Proteomes" id="UP000640725"/>
    </source>
</evidence>
<evidence type="ECO:0000256" key="2">
    <source>
        <dbReference type="ARBA" id="ARBA00022803"/>
    </source>
</evidence>
<dbReference type="RefSeq" id="WP_193869506.1">
    <property type="nucleotide sequence ID" value="NZ_JADEWU010000023.1"/>
</dbReference>